<dbReference type="RefSeq" id="WP_136662811.1">
    <property type="nucleotide sequence ID" value="NZ_RFLV01000001.1"/>
</dbReference>
<keyword evidence="1" id="KW-1133">Transmembrane helix</keyword>
<dbReference type="EMBL" id="RFLV01000001">
    <property type="protein sequence ID" value="TIH09515.1"/>
    <property type="molecule type" value="Genomic_DNA"/>
</dbReference>
<comment type="caution">
    <text evidence="3">The sequence shown here is derived from an EMBL/GenBank/DDBJ whole genome shotgun (WGS) entry which is preliminary data.</text>
</comment>
<organism evidence="3 4">
    <name type="scientific">Pseudomonas leptonychotis</name>
    <dbReference type="NCBI Taxonomy" id="2448482"/>
    <lineage>
        <taxon>Bacteria</taxon>
        <taxon>Pseudomonadati</taxon>
        <taxon>Pseudomonadota</taxon>
        <taxon>Gammaproteobacteria</taxon>
        <taxon>Pseudomonadales</taxon>
        <taxon>Pseudomonadaceae</taxon>
        <taxon>Pseudomonas</taxon>
    </lineage>
</organism>
<dbReference type="InterPro" id="IPR014719">
    <property type="entry name" value="Ribosomal_bL12_C/ClpS-like"/>
</dbReference>
<protein>
    <recommendedName>
        <fullName evidence="2">Large ribosomal subunit protein bL12 C-terminal domain-containing protein</fullName>
    </recommendedName>
</protein>
<keyword evidence="1" id="KW-0812">Transmembrane</keyword>
<reference evidence="3 4" key="1">
    <citation type="submission" date="2018-10" db="EMBL/GenBank/DDBJ databases">
        <title>Pseudomonas leptonychotis sp. nov., isolated from Weddell seals in Antarctica.</title>
        <authorList>
            <person name="Novakova D."/>
            <person name="Svec P."/>
            <person name="Kralova S."/>
            <person name="Kristofova L."/>
            <person name="Zeman M."/>
            <person name="Pantucek R."/>
            <person name="Maslanova I."/>
            <person name="Sedlacek I."/>
        </authorList>
    </citation>
    <scope>NUCLEOTIDE SEQUENCE [LARGE SCALE GENOMIC DNA]</scope>
    <source>
        <strain evidence="3 4">CCM 8849</strain>
    </source>
</reference>
<gene>
    <name evidence="3" type="ORF">D8779_02075</name>
</gene>
<proteinExistence type="predicted"/>
<dbReference type="Proteomes" id="UP000307541">
    <property type="component" value="Unassembled WGS sequence"/>
</dbReference>
<dbReference type="SUPFAM" id="SSF54736">
    <property type="entry name" value="ClpS-like"/>
    <property type="match status" value="1"/>
</dbReference>
<name>A0A4T1ZYA9_9PSED</name>
<sequence>MAELNQDLPPQVVAALQREQKIEAVKLLRELRGVGLKEAKDAVDNCPLERQVVDGAVVQPGGHGVFFWLLGLFVLGVVVAWLFGKF</sequence>
<dbReference type="AlphaFoldDB" id="A0A4T1ZYA9"/>
<evidence type="ECO:0000313" key="4">
    <source>
        <dbReference type="Proteomes" id="UP000307541"/>
    </source>
</evidence>
<accession>A0A4T1ZYA9</accession>
<evidence type="ECO:0000256" key="1">
    <source>
        <dbReference type="SAM" id="Phobius"/>
    </source>
</evidence>
<evidence type="ECO:0000259" key="2">
    <source>
        <dbReference type="Pfam" id="PF00542"/>
    </source>
</evidence>
<dbReference type="Pfam" id="PF00542">
    <property type="entry name" value="Ribosomal_L12"/>
    <property type="match status" value="1"/>
</dbReference>
<keyword evidence="1" id="KW-0472">Membrane</keyword>
<dbReference type="GO" id="GO:0006412">
    <property type="term" value="P:translation"/>
    <property type="evidence" value="ECO:0007669"/>
    <property type="project" value="InterPro"/>
</dbReference>
<keyword evidence="4" id="KW-1185">Reference proteome</keyword>
<dbReference type="Gene3D" id="3.30.1390.10">
    <property type="match status" value="1"/>
</dbReference>
<dbReference type="OrthoDB" id="8857528at2"/>
<dbReference type="InterPro" id="IPR013823">
    <property type="entry name" value="Ribosomal_bL12_C"/>
</dbReference>
<dbReference type="GO" id="GO:0003735">
    <property type="term" value="F:structural constituent of ribosome"/>
    <property type="evidence" value="ECO:0007669"/>
    <property type="project" value="InterPro"/>
</dbReference>
<evidence type="ECO:0000313" key="3">
    <source>
        <dbReference type="EMBL" id="TIH09515.1"/>
    </source>
</evidence>
<feature type="transmembrane region" description="Helical" evidence="1">
    <location>
        <begin position="65"/>
        <end position="84"/>
    </location>
</feature>
<feature type="domain" description="Large ribosomal subunit protein bL12 C-terminal" evidence="2">
    <location>
        <begin position="18"/>
        <end position="47"/>
    </location>
</feature>